<reference evidence="7 8" key="1">
    <citation type="submission" date="2015-07" db="EMBL/GenBank/DDBJ databases">
        <authorList>
            <person name="Noorani M."/>
        </authorList>
    </citation>
    <scope>NUCLEOTIDE SEQUENCE [LARGE SCALE GENOMIC DNA]</scope>
    <source>
        <strain evidence="7 8">KCTC 42284</strain>
    </source>
</reference>
<dbReference type="InterPro" id="IPR013525">
    <property type="entry name" value="ABC2_TM"/>
</dbReference>
<evidence type="ECO:0000256" key="2">
    <source>
        <dbReference type="ARBA" id="ARBA00007783"/>
    </source>
</evidence>
<dbReference type="PANTHER" id="PTHR43229:SF3">
    <property type="entry name" value="ABC-TYPE MULTIDRUG TRANSPORT SYSTEM, PERMEASE COMPONENT"/>
    <property type="match status" value="1"/>
</dbReference>
<evidence type="ECO:0000259" key="6">
    <source>
        <dbReference type="Pfam" id="PF12698"/>
    </source>
</evidence>
<evidence type="ECO:0000256" key="4">
    <source>
        <dbReference type="ARBA" id="ARBA00022989"/>
    </source>
</evidence>
<dbReference type="Proteomes" id="UP000066624">
    <property type="component" value="Chromosome"/>
</dbReference>
<dbReference type="GO" id="GO:0140359">
    <property type="term" value="F:ABC-type transporter activity"/>
    <property type="evidence" value="ECO:0007669"/>
    <property type="project" value="InterPro"/>
</dbReference>
<sequence length="253" mass="27554">MSTTTMTLSRRLNSYWQFMHCQWLNLIRMPAYTIPTLLFPVMFYAFFGLLMIPGLAGYLLATYSTFGVLGAALFSFGVGIATERAQGWFVLIRATPAPLMGVVLGKWFGAALFGAIITVSLCVLAAAFGEVRLPQSQWWGLLGVMVLGTLPFCLLGLGLGLLLSPGSAPAVINLIYLPMGFLAGLWIPISQFPAWLQAIAPWLPPYHLAALALHVTGVQTTEPLPHVLALLAFSAGFALLVAWGWRRMQTQPR</sequence>
<dbReference type="InterPro" id="IPR000412">
    <property type="entry name" value="ABC_2_transport"/>
</dbReference>
<keyword evidence="8" id="KW-1185">Reference proteome</keyword>
<dbReference type="PIRSF" id="PIRSF006648">
    <property type="entry name" value="DrrB"/>
    <property type="match status" value="1"/>
</dbReference>
<organism evidence="7 8">
    <name type="scientific">Wenzhouxiangella marina</name>
    <dbReference type="NCBI Taxonomy" id="1579979"/>
    <lineage>
        <taxon>Bacteria</taxon>
        <taxon>Pseudomonadati</taxon>
        <taxon>Pseudomonadota</taxon>
        <taxon>Gammaproteobacteria</taxon>
        <taxon>Chromatiales</taxon>
        <taxon>Wenzhouxiangellaceae</taxon>
        <taxon>Wenzhouxiangella</taxon>
    </lineage>
</organism>
<evidence type="ECO:0000256" key="3">
    <source>
        <dbReference type="ARBA" id="ARBA00022692"/>
    </source>
</evidence>
<evidence type="ECO:0000256" key="5">
    <source>
        <dbReference type="ARBA" id="ARBA00023136"/>
    </source>
</evidence>
<name>A0A0K0XUM6_9GAMM</name>
<dbReference type="EMBL" id="CP012154">
    <property type="protein sequence ID" value="AKS41321.1"/>
    <property type="molecule type" value="Genomic_DNA"/>
</dbReference>
<accession>A0A0K0XUM6</accession>
<evidence type="ECO:0000313" key="8">
    <source>
        <dbReference type="Proteomes" id="UP000066624"/>
    </source>
</evidence>
<dbReference type="RefSeq" id="WP_049724962.1">
    <property type="nucleotide sequence ID" value="NZ_CP012154.1"/>
</dbReference>
<dbReference type="PANTHER" id="PTHR43229">
    <property type="entry name" value="NODULATION PROTEIN J"/>
    <property type="match status" value="1"/>
</dbReference>
<dbReference type="InterPro" id="IPR051784">
    <property type="entry name" value="Nod_factor_ABC_transporter"/>
</dbReference>
<evidence type="ECO:0000313" key="7">
    <source>
        <dbReference type="EMBL" id="AKS41321.1"/>
    </source>
</evidence>
<feature type="domain" description="ABC-2 type transporter transmembrane" evidence="6">
    <location>
        <begin position="56"/>
        <end position="243"/>
    </location>
</feature>
<dbReference type="STRING" id="1579979.WM2015_940"/>
<dbReference type="AlphaFoldDB" id="A0A0K0XUM6"/>
<keyword evidence="4" id="KW-1133">Transmembrane helix</keyword>
<gene>
    <name evidence="7" type="ORF">WM2015_940</name>
</gene>
<keyword evidence="5" id="KW-0472">Membrane</keyword>
<comment type="similarity">
    <text evidence="2">Belongs to the ABC-2 integral membrane protein family.</text>
</comment>
<dbReference type="Pfam" id="PF12698">
    <property type="entry name" value="ABC2_membrane_3"/>
    <property type="match status" value="1"/>
</dbReference>
<proteinExistence type="inferred from homology"/>
<comment type="subcellular location">
    <subcellularLocation>
        <location evidence="1">Membrane</location>
        <topology evidence="1">Multi-pass membrane protein</topology>
    </subcellularLocation>
</comment>
<evidence type="ECO:0000256" key="1">
    <source>
        <dbReference type="ARBA" id="ARBA00004141"/>
    </source>
</evidence>
<dbReference type="KEGG" id="wma:WM2015_940"/>
<dbReference type="GO" id="GO:0043190">
    <property type="term" value="C:ATP-binding cassette (ABC) transporter complex"/>
    <property type="evidence" value="ECO:0007669"/>
    <property type="project" value="InterPro"/>
</dbReference>
<protein>
    <submittedName>
        <fullName evidence="7">Transport permease protein</fullName>
    </submittedName>
</protein>
<keyword evidence="3" id="KW-0812">Transmembrane</keyword>
<dbReference type="OrthoDB" id="9786643at2"/>